<proteinExistence type="predicted"/>
<sequence>MAQEWDYAIVISPPTSLPALPGNGIRWKPPVGEPPLIFWTEETALGPEKSLLTPCSILTMTNEDMANFCIHANDTIPRVVDYAN</sequence>
<reference evidence="1" key="3">
    <citation type="submission" date="2010-09" db="EMBL/GenBank/DDBJ databases">
        <title>Annotation of Gaeumannomyces graminis var. tritici R3-111a-1.</title>
        <authorList>
            <consortium name="The Broad Institute Genome Sequencing Platform"/>
            <person name="Ma L.-J."/>
            <person name="Dead R."/>
            <person name="Young S.K."/>
            <person name="Zeng Q."/>
            <person name="Gargeya S."/>
            <person name="Fitzgerald M."/>
            <person name="Haas B."/>
            <person name="Abouelleil A."/>
            <person name="Alvarado L."/>
            <person name="Arachchi H.M."/>
            <person name="Berlin A."/>
            <person name="Brown A."/>
            <person name="Chapman S.B."/>
            <person name="Chen Z."/>
            <person name="Dunbar C."/>
            <person name="Freedman E."/>
            <person name="Gearin G."/>
            <person name="Gellesch M."/>
            <person name="Goldberg J."/>
            <person name="Griggs A."/>
            <person name="Gujja S."/>
            <person name="Heiman D."/>
            <person name="Howarth C."/>
            <person name="Larson L."/>
            <person name="Lui A."/>
            <person name="MacDonald P.J.P."/>
            <person name="Mehta T."/>
            <person name="Montmayeur A."/>
            <person name="Murphy C."/>
            <person name="Neiman D."/>
            <person name="Pearson M."/>
            <person name="Priest M."/>
            <person name="Roberts A."/>
            <person name="Saif S."/>
            <person name="Shea T."/>
            <person name="Shenoy N."/>
            <person name="Sisk P."/>
            <person name="Stolte C."/>
            <person name="Sykes S."/>
            <person name="Yandava C."/>
            <person name="Wortman J."/>
            <person name="Nusbaum C."/>
            <person name="Birren B."/>
        </authorList>
    </citation>
    <scope>NUCLEOTIDE SEQUENCE</scope>
    <source>
        <strain evidence="1">R3-111a-1</strain>
    </source>
</reference>
<reference evidence="1" key="2">
    <citation type="submission" date="2010-07" db="EMBL/GenBank/DDBJ databases">
        <authorList>
            <consortium name="The Broad Institute Genome Sequencing Platform"/>
            <consortium name="Broad Institute Genome Sequencing Center for Infectious Disease"/>
            <person name="Ma L.-J."/>
            <person name="Dead R."/>
            <person name="Young S."/>
            <person name="Zeng Q."/>
            <person name="Koehrsen M."/>
            <person name="Alvarado L."/>
            <person name="Berlin A."/>
            <person name="Chapman S.B."/>
            <person name="Chen Z."/>
            <person name="Freedman E."/>
            <person name="Gellesch M."/>
            <person name="Goldberg J."/>
            <person name="Griggs A."/>
            <person name="Gujja S."/>
            <person name="Heilman E.R."/>
            <person name="Heiman D."/>
            <person name="Hepburn T."/>
            <person name="Howarth C."/>
            <person name="Jen D."/>
            <person name="Larson L."/>
            <person name="Mehta T."/>
            <person name="Neiman D."/>
            <person name="Pearson M."/>
            <person name="Roberts A."/>
            <person name="Saif S."/>
            <person name="Shea T."/>
            <person name="Shenoy N."/>
            <person name="Sisk P."/>
            <person name="Stolte C."/>
            <person name="Sykes S."/>
            <person name="Walk T."/>
            <person name="White J."/>
            <person name="Yandava C."/>
            <person name="Haas B."/>
            <person name="Nusbaum C."/>
            <person name="Birren B."/>
        </authorList>
    </citation>
    <scope>NUCLEOTIDE SEQUENCE</scope>
    <source>
        <strain evidence="1">R3-111a-1</strain>
    </source>
</reference>
<evidence type="ECO:0000313" key="3">
    <source>
        <dbReference type="Proteomes" id="UP000006039"/>
    </source>
</evidence>
<dbReference type="RefSeq" id="XP_009219171.1">
    <property type="nucleotide sequence ID" value="XM_009220907.1"/>
</dbReference>
<gene>
    <name evidence="2" type="primary">20343587</name>
    <name evidence="1" type="ORF">GGTG_03129</name>
</gene>
<dbReference type="EMBL" id="GL385396">
    <property type="protein sequence ID" value="EJT78026.1"/>
    <property type="molecule type" value="Genomic_DNA"/>
</dbReference>
<reference evidence="2" key="5">
    <citation type="submission" date="2018-04" db="UniProtKB">
        <authorList>
            <consortium name="EnsemblFungi"/>
        </authorList>
    </citation>
    <scope>IDENTIFICATION</scope>
    <source>
        <strain evidence="2">R3-111a-1</strain>
    </source>
</reference>
<dbReference type="Proteomes" id="UP000006039">
    <property type="component" value="Unassembled WGS sequence"/>
</dbReference>
<reference evidence="3" key="1">
    <citation type="submission" date="2010-07" db="EMBL/GenBank/DDBJ databases">
        <title>The genome sequence of Gaeumannomyces graminis var. tritici strain R3-111a-1.</title>
        <authorList>
            <consortium name="The Broad Institute Genome Sequencing Platform"/>
            <person name="Ma L.-J."/>
            <person name="Dead R."/>
            <person name="Young S."/>
            <person name="Zeng Q."/>
            <person name="Koehrsen M."/>
            <person name="Alvarado L."/>
            <person name="Berlin A."/>
            <person name="Chapman S.B."/>
            <person name="Chen Z."/>
            <person name="Freedman E."/>
            <person name="Gellesch M."/>
            <person name="Goldberg J."/>
            <person name="Griggs A."/>
            <person name="Gujja S."/>
            <person name="Heilman E.R."/>
            <person name="Heiman D."/>
            <person name="Hepburn T."/>
            <person name="Howarth C."/>
            <person name="Jen D."/>
            <person name="Larson L."/>
            <person name="Mehta T."/>
            <person name="Neiman D."/>
            <person name="Pearson M."/>
            <person name="Roberts A."/>
            <person name="Saif S."/>
            <person name="Shea T."/>
            <person name="Shenoy N."/>
            <person name="Sisk P."/>
            <person name="Stolte C."/>
            <person name="Sykes S."/>
            <person name="Walk T."/>
            <person name="White J."/>
            <person name="Yandava C."/>
            <person name="Haas B."/>
            <person name="Nusbaum C."/>
            <person name="Birren B."/>
        </authorList>
    </citation>
    <scope>NUCLEOTIDE SEQUENCE [LARGE SCALE GENOMIC DNA]</scope>
    <source>
        <strain evidence="3">R3-111a-1</strain>
    </source>
</reference>
<dbReference type="VEuPathDB" id="FungiDB:GGTG_03129"/>
<evidence type="ECO:0000313" key="2">
    <source>
        <dbReference type="EnsemblFungi" id="EJT78026"/>
    </source>
</evidence>
<name>J3NPC1_GAET3</name>
<accession>J3NPC1</accession>
<dbReference type="HOGENOM" id="CLU_2527580_0_0_1"/>
<protein>
    <submittedName>
        <fullName evidence="1 2">Uncharacterized protein</fullName>
    </submittedName>
</protein>
<evidence type="ECO:0000313" key="1">
    <source>
        <dbReference type="EMBL" id="EJT78026.1"/>
    </source>
</evidence>
<dbReference type="AlphaFoldDB" id="J3NPC1"/>
<keyword evidence="3" id="KW-1185">Reference proteome</keyword>
<dbReference type="GeneID" id="20343587"/>
<dbReference type="EnsemblFungi" id="EJT78026">
    <property type="protein sequence ID" value="EJT78026"/>
    <property type="gene ID" value="GGTG_03129"/>
</dbReference>
<organism evidence="1">
    <name type="scientific">Gaeumannomyces tritici (strain R3-111a-1)</name>
    <name type="common">Wheat and barley take-all root rot fungus</name>
    <name type="synonym">Gaeumannomyces graminis var. tritici</name>
    <dbReference type="NCBI Taxonomy" id="644352"/>
    <lineage>
        <taxon>Eukaryota</taxon>
        <taxon>Fungi</taxon>
        <taxon>Dikarya</taxon>
        <taxon>Ascomycota</taxon>
        <taxon>Pezizomycotina</taxon>
        <taxon>Sordariomycetes</taxon>
        <taxon>Sordariomycetidae</taxon>
        <taxon>Magnaporthales</taxon>
        <taxon>Magnaporthaceae</taxon>
        <taxon>Gaeumannomyces</taxon>
    </lineage>
</organism>
<reference evidence="2" key="4">
    <citation type="journal article" date="2015" name="G3 (Bethesda)">
        <title>Genome sequences of three phytopathogenic species of the Magnaporthaceae family of fungi.</title>
        <authorList>
            <person name="Okagaki L.H."/>
            <person name="Nunes C.C."/>
            <person name="Sailsbery J."/>
            <person name="Clay B."/>
            <person name="Brown D."/>
            <person name="John T."/>
            <person name="Oh Y."/>
            <person name="Young N."/>
            <person name="Fitzgerald M."/>
            <person name="Haas B.J."/>
            <person name="Zeng Q."/>
            <person name="Young S."/>
            <person name="Adiconis X."/>
            <person name="Fan L."/>
            <person name="Levin J.Z."/>
            <person name="Mitchell T.K."/>
            <person name="Okubara P.A."/>
            <person name="Farman M.L."/>
            <person name="Kohn L.M."/>
            <person name="Birren B."/>
            <person name="Ma L.-J."/>
            <person name="Dean R.A."/>
        </authorList>
    </citation>
    <scope>NUCLEOTIDE SEQUENCE</scope>
    <source>
        <strain evidence="2">R3-111a-1</strain>
    </source>
</reference>